<dbReference type="EMBL" id="QAYE01000013">
    <property type="protein sequence ID" value="PTW43941.1"/>
    <property type="molecule type" value="Genomic_DNA"/>
</dbReference>
<organism evidence="1 2">
    <name type="scientific">Sphingomonas faeni</name>
    <dbReference type="NCBI Taxonomy" id="185950"/>
    <lineage>
        <taxon>Bacteria</taxon>
        <taxon>Pseudomonadati</taxon>
        <taxon>Pseudomonadota</taxon>
        <taxon>Alphaproteobacteria</taxon>
        <taxon>Sphingomonadales</taxon>
        <taxon>Sphingomonadaceae</taxon>
        <taxon>Sphingomonas</taxon>
    </lineage>
</organism>
<dbReference type="InterPro" id="IPR025528">
    <property type="entry name" value="BrnA_antitoxin"/>
</dbReference>
<dbReference type="GeneID" id="91007659"/>
<proteinExistence type="predicted"/>
<reference evidence="1 2" key="1">
    <citation type="submission" date="2018-04" db="EMBL/GenBank/DDBJ databases">
        <title>Genomic Encyclopedia of Type Strains, Phase III (KMG-III): the genomes of soil and plant-associated and newly described type strains.</title>
        <authorList>
            <person name="Whitman W."/>
        </authorList>
    </citation>
    <scope>NUCLEOTIDE SEQUENCE [LARGE SCALE GENOMIC DNA]</scope>
    <source>
        <strain evidence="1 2">MA-olki</strain>
    </source>
</reference>
<evidence type="ECO:0000313" key="1">
    <source>
        <dbReference type="EMBL" id="PTW43941.1"/>
    </source>
</evidence>
<accession>A0A2T5TXK7</accession>
<dbReference type="OrthoDB" id="361944at2"/>
<dbReference type="Proteomes" id="UP000244013">
    <property type="component" value="Unassembled WGS sequence"/>
</dbReference>
<evidence type="ECO:0000313" key="2">
    <source>
        <dbReference type="Proteomes" id="UP000244013"/>
    </source>
</evidence>
<sequence length="94" mass="10863">MTKKALSPELQDQLDRLAALPDDQIDTIDIPEASAEAWQHARRPGLYRPIKKPVTLRLDADIVSWFKEHAHDRGYQTEINRVLRRYVAESEARA</sequence>
<protein>
    <submittedName>
        <fullName evidence="1">Uncharacterized protein (DUF4415 family)</fullName>
    </submittedName>
</protein>
<comment type="caution">
    <text evidence="1">The sequence shown here is derived from an EMBL/GenBank/DDBJ whole genome shotgun (WGS) entry which is preliminary data.</text>
</comment>
<gene>
    <name evidence="1" type="ORF">C8J25_1133</name>
</gene>
<dbReference type="RefSeq" id="WP_107955814.1">
    <property type="nucleotide sequence ID" value="NZ_QAYE01000013.1"/>
</dbReference>
<dbReference type="Pfam" id="PF14384">
    <property type="entry name" value="BrnA_antitoxin"/>
    <property type="match status" value="1"/>
</dbReference>
<dbReference type="AlphaFoldDB" id="A0A2T5TXK7"/>
<name>A0A2T5TXK7_9SPHN</name>